<dbReference type="EMBL" id="VZRE01015039">
    <property type="protein sequence ID" value="NWU17515.1"/>
    <property type="molecule type" value="Genomic_DNA"/>
</dbReference>
<dbReference type="Pfam" id="PF03259">
    <property type="entry name" value="Robl_LC7"/>
    <property type="match status" value="1"/>
</dbReference>
<dbReference type="InterPro" id="IPR004942">
    <property type="entry name" value="Roadblock/LAMTOR2_dom"/>
</dbReference>
<dbReference type="PANTHER" id="PTHR10779">
    <property type="entry name" value="DYNEIN LIGHT CHAIN ROADBLOCK"/>
    <property type="match status" value="1"/>
</dbReference>
<comment type="caution">
    <text evidence="4">The sequence shown here is derived from an EMBL/GenBank/DDBJ whole genome shotgun (WGS) entry which is preliminary data.</text>
</comment>
<organism evidence="4 5">
    <name type="scientific">Cephalopterus ornatus</name>
    <name type="common">Amazonian umbrellabird</name>
    <dbReference type="NCBI Taxonomy" id="114276"/>
    <lineage>
        <taxon>Eukaryota</taxon>
        <taxon>Metazoa</taxon>
        <taxon>Chordata</taxon>
        <taxon>Craniata</taxon>
        <taxon>Vertebrata</taxon>
        <taxon>Euteleostomi</taxon>
        <taxon>Archelosauria</taxon>
        <taxon>Archosauria</taxon>
        <taxon>Dinosauria</taxon>
        <taxon>Saurischia</taxon>
        <taxon>Theropoda</taxon>
        <taxon>Coelurosauria</taxon>
        <taxon>Aves</taxon>
        <taxon>Neognathae</taxon>
        <taxon>Neoaves</taxon>
        <taxon>Telluraves</taxon>
        <taxon>Australaves</taxon>
        <taxon>Passeriformes</taxon>
        <taxon>Cotingidae</taxon>
        <taxon>Cephalopterus</taxon>
    </lineage>
</organism>
<comment type="similarity">
    <text evidence="1">Belongs to the GAMAD family.</text>
</comment>
<sequence>GIPINITIDSSTTAQCAGSSSAPTKARSTEKGIEPQNNLTCLRIRSEKHETMVAPDKECLLIVIQNACE</sequence>
<feature type="non-terminal residue" evidence="4">
    <location>
        <position position="1"/>
    </location>
</feature>
<dbReference type="AlphaFoldDB" id="A0A7K5UP60"/>
<evidence type="ECO:0000313" key="5">
    <source>
        <dbReference type="Proteomes" id="UP000543364"/>
    </source>
</evidence>
<dbReference type="SUPFAM" id="SSF103196">
    <property type="entry name" value="Roadblock/LC7 domain"/>
    <property type="match status" value="1"/>
</dbReference>
<feature type="non-terminal residue" evidence="4">
    <location>
        <position position="69"/>
    </location>
</feature>
<gene>
    <name evidence="4" type="primary">Dynlrb2</name>
    <name evidence="4" type="ORF">CEPORN_R06193</name>
</gene>
<proteinExistence type="inferred from homology"/>
<evidence type="ECO:0000313" key="4">
    <source>
        <dbReference type="EMBL" id="NWU17515.1"/>
    </source>
</evidence>
<evidence type="ECO:0000256" key="1">
    <source>
        <dbReference type="ARBA" id="ARBA00007191"/>
    </source>
</evidence>
<feature type="region of interest" description="Disordered" evidence="2">
    <location>
        <begin position="1"/>
        <end position="32"/>
    </location>
</feature>
<evidence type="ECO:0000259" key="3">
    <source>
        <dbReference type="Pfam" id="PF03259"/>
    </source>
</evidence>
<dbReference type="Proteomes" id="UP000543364">
    <property type="component" value="Unassembled WGS sequence"/>
</dbReference>
<accession>A0A7K5UP60</accession>
<name>A0A7K5UP60_CEPOR</name>
<feature type="domain" description="Roadblock/LAMTOR2" evidence="3">
    <location>
        <begin position="1"/>
        <end position="65"/>
    </location>
</feature>
<evidence type="ECO:0000256" key="2">
    <source>
        <dbReference type="SAM" id="MobiDB-lite"/>
    </source>
</evidence>
<dbReference type="Gene3D" id="3.30.450.30">
    <property type="entry name" value="Dynein light chain 2a, cytoplasmic"/>
    <property type="match status" value="1"/>
</dbReference>
<feature type="compositionally biased region" description="Polar residues" evidence="2">
    <location>
        <begin position="7"/>
        <end position="23"/>
    </location>
</feature>
<reference evidence="4 5" key="1">
    <citation type="submission" date="2019-09" db="EMBL/GenBank/DDBJ databases">
        <title>Bird 10,000 Genomes (B10K) Project - Family phase.</title>
        <authorList>
            <person name="Zhang G."/>
        </authorList>
    </citation>
    <scope>NUCLEOTIDE SEQUENCE [LARGE SCALE GENOMIC DNA]</scope>
    <source>
        <strain evidence="4">B10K-DU-001-01</strain>
        <tissue evidence="4">Muscle</tissue>
    </source>
</reference>
<keyword evidence="5" id="KW-1185">Reference proteome</keyword>
<protein>
    <submittedName>
        <fullName evidence="4">DLRB2 protein</fullName>
    </submittedName>
</protein>